<dbReference type="RefSeq" id="WP_039605754.1">
    <property type="nucleotide sequence ID" value="NZ_FMUP01000007.1"/>
</dbReference>
<keyword evidence="2" id="KW-1185">Reference proteome</keyword>
<evidence type="ECO:0008006" key="3">
    <source>
        <dbReference type="Google" id="ProtNLM"/>
    </source>
</evidence>
<reference evidence="1 2" key="1">
    <citation type="submission" date="2014-11" db="EMBL/GenBank/DDBJ databases">
        <title>Genome sequence of Pseudomonas tuomuerensis JCM 14085.</title>
        <authorList>
            <person name="Shin S.-K."/>
            <person name="Yi H."/>
        </authorList>
    </citation>
    <scope>NUCLEOTIDE SEQUENCE [LARGE SCALE GENOMIC DNA]</scope>
    <source>
        <strain evidence="1 2">JCM 14085</strain>
    </source>
</reference>
<dbReference type="AlphaFoldDB" id="A0A0B3BP95"/>
<gene>
    <name evidence="1" type="ORF">PT85_01680</name>
</gene>
<dbReference type="InterPro" id="IPR046493">
    <property type="entry name" value="DUF6586"/>
</dbReference>
<name>A0A0B3BP95_9PSED</name>
<evidence type="ECO:0000313" key="2">
    <source>
        <dbReference type="Proteomes" id="UP000030980"/>
    </source>
</evidence>
<protein>
    <recommendedName>
        <fullName evidence="3">PasA protein</fullName>
    </recommendedName>
</protein>
<sequence>MAQERYTRTNQKLYFAGLAIKALREAEQSAVLDAAGRAQAEREAALFHLHGALLGLLQEIAGFYRLPGADAPAVESMLGIAVDCPELAELRQLAARGDSWLSALREAHAALFVPPLAPRKPAENDGLIVTSAAPSALPVDAGMLTVWQSELKALALRFREAMVDS</sequence>
<comment type="caution">
    <text evidence="1">The sequence shown here is derived from an EMBL/GenBank/DDBJ whole genome shotgun (WGS) entry which is preliminary data.</text>
</comment>
<accession>A0A0B3BP95</accession>
<dbReference type="STRING" id="706570.PT85_01680"/>
<organism evidence="1 2">
    <name type="scientific">Pseudomonas flexibilis</name>
    <dbReference type="NCBI Taxonomy" id="706570"/>
    <lineage>
        <taxon>Bacteria</taxon>
        <taxon>Pseudomonadati</taxon>
        <taxon>Pseudomonadota</taxon>
        <taxon>Gammaproteobacteria</taxon>
        <taxon>Pseudomonadales</taxon>
        <taxon>Pseudomonadaceae</taxon>
        <taxon>Pseudomonas</taxon>
    </lineage>
</organism>
<dbReference type="Proteomes" id="UP000030980">
    <property type="component" value="Unassembled WGS sequence"/>
</dbReference>
<evidence type="ECO:0000313" key="1">
    <source>
        <dbReference type="EMBL" id="KHO66308.1"/>
    </source>
</evidence>
<dbReference type="Pfam" id="PF20227">
    <property type="entry name" value="DUF6586"/>
    <property type="match status" value="1"/>
</dbReference>
<proteinExistence type="predicted"/>
<dbReference type="EMBL" id="JTAK01000001">
    <property type="protein sequence ID" value="KHO66308.1"/>
    <property type="molecule type" value="Genomic_DNA"/>
</dbReference>
<dbReference type="OrthoDB" id="6121078at2"/>